<keyword evidence="5 7" id="KW-0067">ATP-binding</keyword>
<protein>
    <submittedName>
        <fullName evidence="7">Ribose transport system ATP-binding protein</fullName>
    </submittedName>
</protein>
<evidence type="ECO:0000256" key="5">
    <source>
        <dbReference type="ARBA" id="ARBA00022840"/>
    </source>
</evidence>
<reference evidence="7 8" key="1">
    <citation type="submission" date="2023-07" db="EMBL/GenBank/DDBJ databases">
        <title>Genomic Encyclopedia of Type Strains, Phase IV (KMG-IV): sequencing the most valuable type-strain genomes for metagenomic binning, comparative biology and taxonomic classification.</title>
        <authorList>
            <person name="Goeker M."/>
        </authorList>
    </citation>
    <scope>NUCLEOTIDE SEQUENCE [LARGE SCALE GENOMIC DNA]</scope>
    <source>
        <strain evidence="7 8">DSM 5896</strain>
    </source>
</reference>
<dbReference type="InterPro" id="IPR027417">
    <property type="entry name" value="P-loop_NTPase"/>
</dbReference>
<keyword evidence="3" id="KW-0677">Repeat</keyword>
<keyword evidence="4" id="KW-0547">Nucleotide-binding</keyword>
<proteinExistence type="predicted"/>
<evidence type="ECO:0000256" key="2">
    <source>
        <dbReference type="ARBA" id="ARBA00022597"/>
    </source>
</evidence>
<keyword evidence="2" id="KW-0762">Sugar transport</keyword>
<dbReference type="SUPFAM" id="SSF52540">
    <property type="entry name" value="P-loop containing nucleoside triphosphate hydrolases"/>
    <property type="match status" value="1"/>
</dbReference>
<dbReference type="PROSITE" id="PS50893">
    <property type="entry name" value="ABC_TRANSPORTER_2"/>
    <property type="match status" value="1"/>
</dbReference>
<evidence type="ECO:0000256" key="3">
    <source>
        <dbReference type="ARBA" id="ARBA00022737"/>
    </source>
</evidence>
<accession>A0ABU0FKY7</accession>
<evidence type="ECO:0000313" key="7">
    <source>
        <dbReference type="EMBL" id="MDQ0394758.1"/>
    </source>
</evidence>
<dbReference type="RefSeq" id="WP_307432426.1">
    <property type="nucleotide sequence ID" value="NZ_JAUSVK010000001.1"/>
</dbReference>
<dbReference type="Proteomes" id="UP001237448">
    <property type="component" value="Unassembled WGS sequence"/>
</dbReference>
<dbReference type="CDD" id="cd03216">
    <property type="entry name" value="ABC_Carb_Monos_I"/>
    <property type="match status" value="1"/>
</dbReference>
<dbReference type="InterPro" id="IPR003439">
    <property type="entry name" value="ABC_transporter-like_ATP-bd"/>
</dbReference>
<organism evidence="7 8">
    <name type="scientific">Labrys monachus</name>
    <dbReference type="NCBI Taxonomy" id="217067"/>
    <lineage>
        <taxon>Bacteria</taxon>
        <taxon>Pseudomonadati</taxon>
        <taxon>Pseudomonadota</taxon>
        <taxon>Alphaproteobacteria</taxon>
        <taxon>Hyphomicrobiales</taxon>
        <taxon>Xanthobacteraceae</taxon>
        <taxon>Labrys</taxon>
    </lineage>
</organism>
<evidence type="ECO:0000256" key="1">
    <source>
        <dbReference type="ARBA" id="ARBA00022448"/>
    </source>
</evidence>
<dbReference type="PANTHER" id="PTHR43790">
    <property type="entry name" value="CARBOHYDRATE TRANSPORT ATP-BINDING PROTEIN MG119-RELATED"/>
    <property type="match status" value="1"/>
</dbReference>
<dbReference type="Gene3D" id="3.40.50.300">
    <property type="entry name" value="P-loop containing nucleotide triphosphate hydrolases"/>
    <property type="match status" value="1"/>
</dbReference>
<dbReference type="GO" id="GO:0005524">
    <property type="term" value="F:ATP binding"/>
    <property type="evidence" value="ECO:0007669"/>
    <property type="project" value="UniProtKB-KW"/>
</dbReference>
<comment type="caution">
    <text evidence="7">The sequence shown here is derived from an EMBL/GenBank/DDBJ whole genome shotgun (WGS) entry which is preliminary data.</text>
</comment>
<keyword evidence="8" id="KW-1185">Reference proteome</keyword>
<evidence type="ECO:0000313" key="8">
    <source>
        <dbReference type="Proteomes" id="UP001237448"/>
    </source>
</evidence>
<dbReference type="InterPro" id="IPR003593">
    <property type="entry name" value="AAA+_ATPase"/>
</dbReference>
<sequence length="246" mass="26463">MLDVQDLSKNYGETRALEGVSIGFEKGTIHAVLGENGSGKSTLVKLLSGIVMPSRGRILVEGRPLTAFTPAAMQAAGLATVFQEVLLAPDRTVTDNILLGCDGLLKRNIPRGRRRDVAAEALSRITATPIDLDAAAGDLPLAIRQLIVLARALARRPRLLILDEITAALDFGDREAVFRTMEKFAADGGLILFISHRMDEVMRLAARISVLRNGRLVETLARRDTSPDALLRLMAPAAAKELAHAG</sequence>
<dbReference type="SMART" id="SM00382">
    <property type="entry name" value="AAA"/>
    <property type="match status" value="1"/>
</dbReference>
<name>A0ABU0FKY7_9HYPH</name>
<dbReference type="Pfam" id="PF00005">
    <property type="entry name" value="ABC_tran"/>
    <property type="match status" value="1"/>
</dbReference>
<dbReference type="InterPro" id="IPR050107">
    <property type="entry name" value="ABC_carbohydrate_import_ATPase"/>
</dbReference>
<dbReference type="PANTHER" id="PTHR43790:SF9">
    <property type="entry name" value="GALACTOFURANOSE TRANSPORTER ATP-BINDING PROTEIN YTFR"/>
    <property type="match status" value="1"/>
</dbReference>
<keyword evidence="1" id="KW-0813">Transport</keyword>
<gene>
    <name evidence="7" type="ORF">J3R73_004550</name>
</gene>
<evidence type="ECO:0000256" key="4">
    <source>
        <dbReference type="ARBA" id="ARBA00022741"/>
    </source>
</evidence>
<dbReference type="EMBL" id="JAUSVK010000001">
    <property type="protein sequence ID" value="MDQ0394758.1"/>
    <property type="molecule type" value="Genomic_DNA"/>
</dbReference>
<evidence type="ECO:0000259" key="6">
    <source>
        <dbReference type="PROSITE" id="PS50893"/>
    </source>
</evidence>
<feature type="domain" description="ABC transporter" evidence="6">
    <location>
        <begin position="2"/>
        <end position="238"/>
    </location>
</feature>